<accession>A0A6F8ZDK0</accession>
<dbReference type="InterPro" id="IPR051598">
    <property type="entry name" value="TSUP/Inactive_protease-like"/>
</dbReference>
<dbReference type="InterPro" id="IPR002781">
    <property type="entry name" value="TM_pro_TauE-like"/>
</dbReference>
<evidence type="ECO:0000256" key="1">
    <source>
        <dbReference type="ARBA" id="ARBA00004141"/>
    </source>
</evidence>
<dbReference type="AlphaFoldDB" id="A0A6F8ZDK0"/>
<name>A0A6F8ZDK0_9FIRM</name>
<evidence type="ECO:0000256" key="5">
    <source>
        <dbReference type="ARBA" id="ARBA00023136"/>
    </source>
</evidence>
<feature type="transmembrane region" description="Helical" evidence="6">
    <location>
        <begin position="187"/>
        <end position="206"/>
    </location>
</feature>
<dbReference type="EMBL" id="LR778114">
    <property type="protein sequence ID" value="CAB1127948.1"/>
    <property type="molecule type" value="Genomic_DNA"/>
</dbReference>
<dbReference type="PANTHER" id="PTHR43701">
    <property type="entry name" value="MEMBRANE TRANSPORTER PROTEIN MJ0441-RELATED"/>
    <property type="match status" value="1"/>
</dbReference>
<keyword evidence="6" id="KW-1003">Cell membrane</keyword>
<feature type="transmembrane region" description="Helical" evidence="6">
    <location>
        <begin position="89"/>
        <end position="108"/>
    </location>
</feature>
<keyword evidence="5 6" id="KW-0472">Membrane</keyword>
<proteinExistence type="inferred from homology"/>
<feature type="transmembrane region" description="Helical" evidence="6">
    <location>
        <begin position="226"/>
        <end position="256"/>
    </location>
</feature>
<keyword evidence="3 6" id="KW-0812">Transmembrane</keyword>
<comment type="similarity">
    <text evidence="2 6">Belongs to the 4-toluene sulfonate uptake permease (TSUP) (TC 2.A.102) family.</text>
</comment>
<evidence type="ECO:0000256" key="2">
    <source>
        <dbReference type="ARBA" id="ARBA00009142"/>
    </source>
</evidence>
<organism evidence="7 8">
    <name type="scientific">Candidatus Hydrogenisulfobacillus filiaventi</name>
    <dbReference type="NCBI Taxonomy" id="2707344"/>
    <lineage>
        <taxon>Bacteria</taxon>
        <taxon>Bacillati</taxon>
        <taxon>Bacillota</taxon>
        <taxon>Clostridia</taxon>
        <taxon>Eubacteriales</taxon>
        <taxon>Clostridiales Family XVII. Incertae Sedis</taxon>
        <taxon>Candidatus Hydrogenisulfobacillus</taxon>
    </lineage>
</organism>
<feature type="transmembrane region" description="Helical" evidence="6">
    <location>
        <begin position="115"/>
        <end position="133"/>
    </location>
</feature>
<evidence type="ECO:0000256" key="4">
    <source>
        <dbReference type="ARBA" id="ARBA00022989"/>
    </source>
</evidence>
<dbReference type="GO" id="GO:0005886">
    <property type="term" value="C:plasma membrane"/>
    <property type="evidence" value="ECO:0007669"/>
    <property type="project" value="UniProtKB-SubCell"/>
</dbReference>
<dbReference type="PANTHER" id="PTHR43701:SF2">
    <property type="entry name" value="MEMBRANE TRANSPORTER PROTEIN YJNA-RELATED"/>
    <property type="match status" value="1"/>
</dbReference>
<sequence>MAKPLAAAGGLRSALRAEEQPWPALVTGGLGGFTSGLLGIGGSFVMIPLLIGLMKVDRRRAHGTALVLVFFATSSSAVIYLVVGHARLGLAALVLAGSVLGAVPGARLMRRVRPALLSTAFGLFLLLAVALLIGDSGTGSVAVSAVRQPWLPAGLGLAAGFFSGFFGVGGGAILVPGLVTFFALPQALAQGVSLFVIAPTALVGGMTHWRQRNVYPRHLTWLAGSALAGGILGAALAAAAAGVVLRILFILALLYVAGQSLWSGRAVWHHTPGGEDGAC</sequence>
<protein>
    <recommendedName>
        <fullName evidence="6">Probable membrane transporter protein</fullName>
    </recommendedName>
</protein>
<dbReference type="Pfam" id="PF01925">
    <property type="entry name" value="TauE"/>
    <property type="match status" value="2"/>
</dbReference>
<feature type="transmembrane region" description="Helical" evidence="6">
    <location>
        <begin position="32"/>
        <end position="53"/>
    </location>
</feature>
<feature type="transmembrane region" description="Helical" evidence="6">
    <location>
        <begin position="65"/>
        <end position="83"/>
    </location>
</feature>
<keyword evidence="4 6" id="KW-1133">Transmembrane helix</keyword>
<keyword evidence="8" id="KW-1185">Reference proteome</keyword>
<dbReference type="KEGG" id="hfv:R50_0442"/>
<evidence type="ECO:0000313" key="7">
    <source>
        <dbReference type="EMBL" id="CAB1127948.1"/>
    </source>
</evidence>
<dbReference type="Proteomes" id="UP000503399">
    <property type="component" value="Chromosome"/>
</dbReference>
<evidence type="ECO:0000313" key="8">
    <source>
        <dbReference type="Proteomes" id="UP000503399"/>
    </source>
</evidence>
<evidence type="ECO:0000256" key="3">
    <source>
        <dbReference type="ARBA" id="ARBA00022692"/>
    </source>
</evidence>
<feature type="transmembrane region" description="Helical" evidence="6">
    <location>
        <begin position="153"/>
        <end position="175"/>
    </location>
</feature>
<evidence type="ECO:0000256" key="6">
    <source>
        <dbReference type="RuleBase" id="RU363041"/>
    </source>
</evidence>
<comment type="subcellular location">
    <subcellularLocation>
        <location evidence="6">Cell membrane</location>
        <topology evidence="6">Multi-pass membrane protein</topology>
    </subcellularLocation>
    <subcellularLocation>
        <location evidence="1">Membrane</location>
        <topology evidence="1">Multi-pass membrane protein</topology>
    </subcellularLocation>
</comment>
<gene>
    <name evidence="7" type="ORF">R50_0442</name>
</gene>
<reference evidence="7 8" key="1">
    <citation type="submission" date="2020-02" db="EMBL/GenBank/DDBJ databases">
        <authorList>
            <person name="Hogendoorn C."/>
        </authorList>
    </citation>
    <scope>NUCLEOTIDE SEQUENCE [LARGE SCALE GENOMIC DNA]</scope>
    <source>
        <strain evidence="7">R501</strain>
    </source>
</reference>